<dbReference type="Gene3D" id="2.40.420.20">
    <property type="match status" value="1"/>
</dbReference>
<name>A0A0N9I1B5_9PSEU</name>
<dbReference type="InterPro" id="IPR036365">
    <property type="entry name" value="PGBD-like_sf"/>
</dbReference>
<dbReference type="AlphaFoldDB" id="A0A0N9I1B5"/>
<organism evidence="2 3">
    <name type="scientific">Kibdelosporangium phytohabitans</name>
    <dbReference type="NCBI Taxonomy" id="860235"/>
    <lineage>
        <taxon>Bacteria</taxon>
        <taxon>Bacillati</taxon>
        <taxon>Actinomycetota</taxon>
        <taxon>Actinomycetes</taxon>
        <taxon>Pseudonocardiales</taxon>
        <taxon>Pseudonocardiaceae</taxon>
        <taxon>Kibdelosporangium</taxon>
    </lineage>
</organism>
<dbReference type="Pfam" id="PF01471">
    <property type="entry name" value="PG_binding_1"/>
    <property type="match status" value="1"/>
</dbReference>
<dbReference type="InterPro" id="IPR002477">
    <property type="entry name" value="Peptidoglycan-bd-like"/>
</dbReference>
<reference evidence="2 3" key="1">
    <citation type="submission" date="2015-07" db="EMBL/GenBank/DDBJ databases">
        <title>Genome sequencing of Kibdelosporangium phytohabitans.</title>
        <authorList>
            <person name="Qin S."/>
            <person name="Xing K."/>
        </authorList>
    </citation>
    <scope>NUCLEOTIDE SEQUENCE [LARGE SCALE GENOMIC DNA]</scope>
    <source>
        <strain evidence="2 3">KLBMP1111</strain>
    </source>
</reference>
<feature type="domain" description="Peptidoglycan binding-like" evidence="1">
    <location>
        <begin position="117"/>
        <end position="165"/>
    </location>
</feature>
<dbReference type="EMBL" id="CP012752">
    <property type="protein sequence ID" value="ALG08221.1"/>
    <property type="molecule type" value="Genomic_DNA"/>
</dbReference>
<dbReference type="InterPro" id="IPR036366">
    <property type="entry name" value="PGBDSf"/>
</dbReference>
<evidence type="ECO:0000259" key="1">
    <source>
        <dbReference type="Pfam" id="PF01471"/>
    </source>
</evidence>
<evidence type="ECO:0000313" key="3">
    <source>
        <dbReference type="Proteomes" id="UP000063699"/>
    </source>
</evidence>
<dbReference type="Proteomes" id="UP000063699">
    <property type="component" value="Chromosome"/>
</dbReference>
<dbReference type="Gene3D" id="1.10.101.10">
    <property type="entry name" value="PGBD-like superfamily/PGBD"/>
    <property type="match status" value="1"/>
</dbReference>
<dbReference type="KEGG" id="kphy:AOZ06_16050"/>
<evidence type="ECO:0000313" key="2">
    <source>
        <dbReference type="EMBL" id="ALG08221.1"/>
    </source>
</evidence>
<protein>
    <recommendedName>
        <fullName evidence="1">Peptidoglycan binding-like domain-containing protein</fullName>
    </recommendedName>
</protein>
<dbReference type="PROSITE" id="PS51257">
    <property type="entry name" value="PROKAR_LIPOPROTEIN"/>
    <property type="match status" value="1"/>
</dbReference>
<proteinExistence type="predicted"/>
<dbReference type="STRING" id="860235.AOZ06_16050"/>
<gene>
    <name evidence="2" type="ORF">AOZ06_16050</name>
</gene>
<accession>A0A0N9I1B5</accession>
<keyword evidence="3" id="KW-1185">Reference proteome</keyword>
<sequence>MRLRVLIPVAVFAAAAVALSIVLLTAGCNGASKISAGGTAKAAVTDVTRTETFNGVVAYKDLRGLATSMSGVITWLPPAGTGLTSGQVLLSVDAQPVVLLSGGLPAWRDLGTGMTDGPDVLQLETALHALGHGPATVDSHWDKETTVAVKALQGRIGAATDGKLTLGEAVFTPTDVHIAKVDGHVGATVDPAAAVLTVQSTERVVLLDVDPLKRKLVTQGALVNVELPAGTTVHGNITAVSTTLTQNADGKSIYQVTVELADPSQVKDLALAPVTVHYAATVAKQVLTVPVASIIGVPGGGYAVTVVADGPQRVPVQLGAWGDGYVQVTGALKPGDTVQVPT</sequence>
<dbReference type="SUPFAM" id="SSF47090">
    <property type="entry name" value="PGBD-like"/>
    <property type="match status" value="1"/>
</dbReference>